<dbReference type="EMBL" id="JBHUKU010000017">
    <property type="protein sequence ID" value="MFD2462510.1"/>
    <property type="molecule type" value="Genomic_DNA"/>
</dbReference>
<comment type="caution">
    <text evidence="1">The sequence shown here is derived from an EMBL/GenBank/DDBJ whole genome shotgun (WGS) entry which is preliminary data.</text>
</comment>
<name>A0ABW5GNU3_9PSEU</name>
<accession>A0ABW5GNU3</accession>
<dbReference type="RefSeq" id="WP_345403438.1">
    <property type="nucleotide sequence ID" value="NZ_BAABHG010000015.1"/>
</dbReference>
<protein>
    <submittedName>
        <fullName evidence="1">Uncharacterized protein</fullName>
    </submittedName>
</protein>
<dbReference type="Proteomes" id="UP001597419">
    <property type="component" value="Unassembled WGS sequence"/>
</dbReference>
<gene>
    <name evidence="1" type="ORF">ACFSYJ_28140</name>
</gene>
<evidence type="ECO:0000313" key="2">
    <source>
        <dbReference type="Proteomes" id="UP001597419"/>
    </source>
</evidence>
<keyword evidence="2" id="KW-1185">Reference proteome</keyword>
<evidence type="ECO:0000313" key="1">
    <source>
        <dbReference type="EMBL" id="MFD2462510.1"/>
    </source>
</evidence>
<sequence length="124" mass="13516">MITDSTDLDRLAEELTAVIDHVAATFGEGALPTVRGELDCDPARPGLLTCWQYGVRLERPAHAERRLVELVVPRLERDGWQVHDRSNALELIARCSRDGADFTVHVARSGAGVAIVGSTRCVTP</sequence>
<reference evidence="2" key="1">
    <citation type="journal article" date="2019" name="Int. J. Syst. Evol. Microbiol.">
        <title>The Global Catalogue of Microorganisms (GCM) 10K type strain sequencing project: providing services to taxonomists for standard genome sequencing and annotation.</title>
        <authorList>
            <consortium name="The Broad Institute Genomics Platform"/>
            <consortium name="The Broad Institute Genome Sequencing Center for Infectious Disease"/>
            <person name="Wu L."/>
            <person name="Ma J."/>
        </authorList>
    </citation>
    <scope>NUCLEOTIDE SEQUENCE [LARGE SCALE GENOMIC DNA]</scope>
    <source>
        <strain evidence="2">CGMCC 4.7643</strain>
    </source>
</reference>
<proteinExistence type="predicted"/>
<organism evidence="1 2">
    <name type="scientific">Amycolatopsis samaneae</name>
    <dbReference type="NCBI Taxonomy" id="664691"/>
    <lineage>
        <taxon>Bacteria</taxon>
        <taxon>Bacillati</taxon>
        <taxon>Actinomycetota</taxon>
        <taxon>Actinomycetes</taxon>
        <taxon>Pseudonocardiales</taxon>
        <taxon>Pseudonocardiaceae</taxon>
        <taxon>Amycolatopsis</taxon>
    </lineage>
</organism>